<gene>
    <name evidence="2" type="ORF">WICPIJ_004679</name>
</gene>
<accession>A0A9P8TN23</accession>
<protein>
    <submittedName>
        <fullName evidence="2">Uncharacterized protein</fullName>
    </submittedName>
</protein>
<evidence type="ECO:0000313" key="2">
    <source>
        <dbReference type="EMBL" id="KAH3684351.1"/>
    </source>
</evidence>
<feature type="compositionally biased region" description="Low complexity" evidence="1">
    <location>
        <begin position="419"/>
        <end position="436"/>
    </location>
</feature>
<feature type="region of interest" description="Disordered" evidence="1">
    <location>
        <begin position="1"/>
        <end position="41"/>
    </location>
</feature>
<organism evidence="2 3">
    <name type="scientific">Wickerhamomyces pijperi</name>
    <name type="common">Yeast</name>
    <name type="synonym">Pichia pijperi</name>
    <dbReference type="NCBI Taxonomy" id="599730"/>
    <lineage>
        <taxon>Eukaryota</taxon>
        <taxon>Fungi</taxon>
        <taxon>Dikarya</taxon>
        <taxon>Ascomycota</taxon>
        <taxon>Saccharomycotina</taxon>
        <taxon>Saccharomycetes</taxon>
        <taxon>Phaffomycetales</taxon>
        <taxon>Wickerhamomycetaceae</taxon>
        <taxon>Wickerhamomyces</taxon>
    </lineage>
</organism>
<evidence type="ECO:0000256" key="1">
    <source>
        <dbReference type="SAM" id="MobiDB-lite"/>
    </source>
</evidence>
<dbReference type="AlphaFoldDB" id="A0A9P8TN23"/>
<dbReference type="Proteomes" id="UP000774326">
    <property type="component" value="Unassembled WGS sequence"/>
</dbReference>
<feature type="region of interest" description="Disordered" evidence="1">
    <location>
        <begin position="417"/>
        <end position="436"/>
    </location>
</feature>
<keyword evidence="3" id="KW-1185">Reference proteome</keyword>
<evidence type="ECO:0000313" key="3">
    <source>
        <dbReference type="Proteomes" id="UP000774326"/>
    </source>
</evidence>
<reference evidence="2" key="1">
    <citation type="journal article" date="2021" name="Open Biol.">
        <title>Shared evolutionary footprints suggest mitochondrial oxidative damage underlies multiple complex I losses in fungi.</title>
        <authorList>
            <person name="Schikora-Tamarit M.A."/>
            <person name="Marcet-Houben M."/>
            <person name="Nosek J."/>
            <person name="Gabaldon T."/>
        </authorList>
    </citation>
    <scope>NUCLEOTIDE SEQUENCE</scope>
    <source>
        <strain evidence="2">CBS2887</strain>
    </source>
</reference>
<proteinExistence type="predicted"/>
<dbReference type="EMBL" id="JAEUBG010002596">
    <property type="protein sequence ID" value="KAH3684351.1"/>
    <property type="molecule type" value="Genomic_DNA"/>
</dbReference>
<name>A0A9P8TN23_WICPI</name>
<reference evidence="2" key="2">
    <citation type="submission" date="2021-01" db="EMBL/GenBank/DDBJ databases">
        <authorList>
            <person name="Schikora-Tamarit M.A."/>
        </authorList>
    </citation>
    <scope>NUCLEOTIDE SEQUENCE</scope>
    <source>
        <strain evidence="2">CBS2887</strain>
    </source>
</reference>
<comment type="caution">
    <text evidence="2">The sequence shown here is derived from an EMBL/GenBank/DDBJ whole genome shotgun (WGS) entry which is preliminary data.</text>
</comment>
<sequence length="436" mass="47721">METEEGNLSPVSNDFESGSERQDHGQVENSPDEESEDTTARVEGSLTVGDVGNGLFSTQVSQGTQVDVFEWLDTVFLEKGLWGGRDLQVFMEVWNSGNLGENLGQVFGFLVGNLGGWWQLGESIVTDGEDGVGSWLVTGGPDQDTVWDLGFFDGAIVLLGLGDQVFGFNLTDSGLGLQVDVGFSEHLFGVGGQLGFEHVQDNWQGFDQDDLDFVDNVWHESQQSLSFWVALWQQVGLFNSFDELVSDLLGVWDFLQETTVFFDTWDTESVWFSTDSRDQVVVLDLGNLVSLQADVDGVWRDGVDVGEGLDGDGLFGRVDVGGFGFVVCDITGLLVGERDNWFHDGLFVNGTDWTGWQQWGEQEVVSWGDQDDIVLGGVNVLQEGDGTPTGTQDGNSWLFRVLVLVDDSWGLVKRRRTSGGRFNSSGSSSWSFSGGD</sequence>